<dbReference type="InterPro" id="IPR010982">
    <property type="entry name" value="Lambda_DNA-bd_dom_sf"/>
</dbReference>
<dbReference type="Proteomes" id="UP000596117">
    <property type="component" value="Chromosome"/>
</dbReference>
<name>A0A246K7R3_BREDI</name>
<dbReference type="KEGG" id="bdm:EQG53_13155"/>
<evidence type="ECO:0000313" key="7">
    <source>
        <dbReference type="Proteomes" id="UP000596117"/>
    </source>
</evidence>
<protein>
    <submittedName>
        <fullName evidence="3">Helix-turn-helix transcriptional regulator</fullName>
    </submittedName>
    <submittedName>
        <fullName evidence="4">Transcriptional repressor DicA</fullName>
    </submittedName>
    <submittedName>
        <fullName evidence="2">XRE family transcriptional regulator</fullName>
    </submittedName>
</protein>
<evidence type="ECO:0000259" key="1">
    <source>
        <dbReference type="PROSITE" id="PS50943"/>
    </source>
</evidence>
<keyword evidence="7" id="KW-1185">Reference proteome</keyword>
<feature type="domain" description="HTH cro/C1-type" evidence="1">
    <location>
        <begin position="18"/>
        <end position="72"/>
    </location>
</feature>
<dbReference type="Proteomes" id="UP000287388">
    <property type="component" value="Chromosome"/>
</dbReference>
<evidence type="ECO:0000313" key="4">
    <source>
        <dbReference type="EMBL" id="SPU46208.1"/>
    </source>
</evidence>
<reference evidence="3 7" key="3">
    <citation type="submission" date="2020-12" db="EMBL/GenBank/DDBJ databases">
        <title>FDA dAtabase for Regulatory Grade micrObial Sequences (FDA-ARGOS): Supporting development and validation of Infectious Disease Dx tests.</title>
        <authorList>
            <person name="Kerrigan L."/>
            <person name="Long C."/>
            <person name="Tallon L."/>
            <person name="Sadzewicz L."/>
            <person name="Zhao X."/>
            <person name="Boylan J."/>
            <person name="Ott S."/>
            <person name="Bowen H."/>
            <person name="Vavikolanu K."/>
            <person name="Mehta A."/>
            <person name="Aluvathingal J."/>
            <person name="Nadendla S."/>
            <person name="Yan Y."/>
            <person name="Sichtig H."/>
        </authorList>
    </citation>
    <scope>NUCLEOTIDE SEQUENCE [LARGE SCALE GENOMIC DNA]</scope>
    <source>
        <strain evidence="3 7">FDAARGOS_1026</strain>
    </source>
</reference>
<dbReference type="Proteomes" id="UP000250358">
    <property type="component" value="Unassembled WGS sequence"/>
</dbReference>
<sequence length="133" mass="14456">MPDSQSKQDYNRAIGERVRRRRKELGLSQTALGAKIGVSCQQIQKYENGRNSVAASRLHQLSLALATTAPALIGLKSWDEGEDGGERARLLQAWSVLPNHQREPLLRYVEALALSADPHVTGRADDDPGGGDG</sequence>
<dbReference type="SMART" id="SM00530">
    <property type="entry name" value="HTH_XRE"/>
    <property type="match status" value="1"/>
</dbReference>
<accession>A0A246K7R3</accession>
<dbReference type="EMBL" id="UAQM01000030">
    <property type="protein sequence ID" value="SPU46208.1"/>
    <property type="molecule type" value="Genomic_DNA"/>
</dbReference>
<dbReference type="Pfam" id="PF01381">
    <property type="entry name" value="HTH_3"/>
    <property type="match status" value="1"/>
</dbReference>
<dbReference type="GO" id="GO:0003677">
    <property type="term" value="F:DNA binding"/>
    <property type="evidence" value="ECO:0007669"/>
    <property type="project" value="InterPro"/>
</dbReference>
<reference evidence="4 5" key="1">
    <citation type="submission" date="2018-06" db="EMBL/GenBank/DDBJ databases">
        <authorList>
            <consortium name="Pathogen Informatics"/>
            <person name="Doyle S."/>
        </authorList>
    </citation>
    <scope>NUCLEOTIDE SEQUENCE [LARGE SCALE GENOMIC DNA]</scope>
    <source>
        <strain evidence="4 5">NCTC11165</strain>
    </source>
</reference>
<dbReference type="AlphaFoldDB" id="A0A246K7R3"/>
<dbReference type="CDD" id="cd00093">
    <property type="entry name" value="HTH_XRE"/>
    <property type="match status" value="1"/>
</dbReference>
<dbReference type="InterPro" id="IPR001387">
    <property type="entry name" value="Cro/C1-type_HTH"/>
</dbReference>
<dbReference type="PROSITE" id="PS50943">
    <property type="entry name" value="HTH_CROC1"/>
    <property type="match status" value="1"/>
</dbReference>
<evidence type="ECO:0000313" key="2">
    <source>
        <dbReference type="EMBL" id="QAT15219.1"/>
    </source>
</evidence>
<evidence type="ECO:0000313" key="6">
    <source>
        <dbReference type="Proteomes" id="UP000287388"/>
    </source>
</evidence>
<organism evidence="4 5">
    <name type="scientific">Brevundimonas diminuta</name>
    <name type="common">Pseudomonas diminuta</name>
    <dbReference type="NCBI Taxonomy" id="293"/>
    <lineage>
        <taxon>Bacteria</taxon>
        <taxon>Pseudomonadati</taxon>
        <taxon>Pseudomonadota</taxon>
        <taxon>Alphaproteobacteria</taxon>
        <taxon>Caulobacterales</taxon>
        <taxon>Caulobacteraceae</taxon>
        <taxon>Brevundimonas</taxon>
    </lineage>
</organism>
<dbReference type="SUPFAM" id="SSF47413">
    <property type="entry name" value="lambda repressor-like DNA-binding domains"/>
    <property type="match status" value="1"/>
</dbReference>
<dbReference type="EMBL" id="CP035093">
    <property type="protein sequence ID" value="QAT15219.1"/>
    <property type="molecule type" value="Genomic_DNA"/>
</dbReference>
<reference evidence="2 6" key="2">
    <citation type="submission" date="2019-01" db="EMBL/GenBank/DDBJ databases">
        <title>Brevundimonas diminuta Genome sequencing and assembly.</title>
        <authorList>
            <person name="Chen H."/>
        </authorList>
    </citation>
    <scope>NUCLEOTIDE SEQUENCE [LARGE SCALE GENOMIC DNA]</scope>
    <source>
        <strain evidence="2">ATCC</strain>
        <strain evidence="6">ATCC(B) 19146</strain>
    </source>
</reference>
<gene>
    <name evidence="2" type="ORF">EQG53_13155</name>
    <name evidence="3" type="ORF">I6H83_09310</name>
    <name evidence="4" type="ORF">NCTC11165_02536</name>
</gene>
<dbReference type="Gene3D" id="1.10.260.40">
    <property type="entry name" value="lambda repressor-like DNA-binding domains"/>
    <property type="match status" value="1"/>
</dbReference>
<dbReference type="EMBL" id="CP066026">
    <property type="protein sequence ID" value="QQB87398.1"/>
    <property type="molecule type" value="Genomic_DNA"/>
</dbReference>
<evidence type="ECO:0000313" key="5">
    <source>
        <dbReference type="Proteomes" id="UP000250358"/>
    </source>
</evidence>
<dbReference type="RefSeq" id="WP_003165170.1">
    <property type="nucleotide sequence ID" value="NZ_BJNC01000009.1"/>
</dbReference>
<proteinExistence type="predicted"/>
<evidence type="ECO:0000313" key="3">
    <source>
        <dbReference type="EMBL" id="QQB87398.1"/>
    </source>
</evidence>